<organism evidence="2 3">
    <name type="scientific">Candidatus Viridilinea halotolerans</name>
    <dbReference type="NCBI Taxonomy" id="2491704"/>
    <lineage>
        <taxon>Bacteria</taxon>
        <taxon>Bacillati</taxon>
        <taxon>Chloroflexota</taxon>
        <taxon>Chloroflexia</taxon>
        <taxon>Chloroflexales</taxon>
        <taxon>Chloroflexineae</taxon>
        <taxon>Oscillochloridaceae</taxon>
        <taxon>Candidatus Viridilinea</taxon>
    </lineage>
</organism>
<comment type="caution">
    <text evidence="2">The sequence shown here is derived from an EMBL/GenBank/DDBJ whole genome shotgun (WGS) entry which is preliminary data.</text>
</comment>
<dbReference type="AlphaFoldDB" id="A0A426U226"/>
<evidence type="ECO:0000256" key="1">
    <source>
        <dbReference type="SAM" id="Phobius"/>
    </source>
</evidence>
<dbReference type="EMBL" id="RSAS01000338">
    <property type="protein sequence ID" value="RRR73446.1"/>
    <property type="molecule type" value="Genomic_DNA"/>
</dbReference>
<evidence type="ECO:0000313" key="3">
    <source>
        <dbReference type="Proteomes" id="UP000280307"/>
    </source>
</evidence>
<keyword evidence="1" id="KW-0812">Transmembrane</keyword>
<sequence>MITMLREFTHVLPILLILLIALLLHWPYRWDRAWDFLGREAGVLQALLYRYEYGPAYDRLAYDGLRRLQSWLLMLITTVAGRFQPEVIIWLIEALRRLLGL</sequence>
<gene>
    <name evidence="2" type="ORF">EI684_08740</name>
</gene>
<evidence type="ECO:0000313" key="2">
    <source>
        <dbReference type="EMBL" id="RRR73446.1"/>
    </source>
</evidence>
<dbReference type="Proteomes" id="UP000280307">
    <property type="component" value="Unassembled WGS sequence"/>
</dbReference>
<keyword evidence="1" id="KW-0472">Membrane</keyword>
<feature type="transmembrane region" description="Helical" evidence="1">
    <location>
        <begin position="12"/>
        <end position="28"/>
    </location>
</feature>
<accession>A0A426U226</accession>
<protein>
    <submittedName>
        <fullName evidence="2">Uncharacterized protein</fullName>
    </submittedName>
</protein>
<reference evidence="2 3" key="1">
    <citation type="submission" date="2018-12" db="EMBL/GenBank/DDBJ databases">
        <title>Genome Sequence of Candidatus Viridilinea halotolerans isolated from saline sulfide-rich spring.</title>
        <authorList>
            <person name="Grouzdev D.S."/>
            <person name="Burganskaya E.I."/>
            <person name="Krutkina M.S."/>
            <person name="Sukhacheva M.V."/>
            <person name="Gorlenko V.M."/>
        </authorList>
    </citation>
    <scope>NUCLEOTIDE SEQUENCE [LARGE SCALE GENOMIC DNA]</scope>
    <source>
        <strain evidence="2">Chok-6</strain>
    </source>
</reference>
<name>A0A426U226_9CHLR</name>
<proteinExistence type="predicted"/>
<keyword evidence="1" id="KW-1133">Transmembrane helix</keyword>